<feature type="region of interest" description="Disordered" evidence="1">
    <location>
        <begin position="116"/>
        <end position="149"/>
    </location>
</feature>
<sequence>LLLNLLKKPSRVRWIGFTDYITGLGIDVKFQHIGGKENSLADSLPRLTCSLIRQWHHLEPVITTMEAALVQEQQNPTPGSTKALKQALHQANQWPSSISNTKMPLKGSQGLTALAHENGGTTCASSKSLKEEPPKKPKKRWKSSSTSTN</sequence>
<accession>B4UUH7</accession>
<evidence type="ECO:0000256" key="1">
    <source>
        <dbReference type="SAM" id="MobiDB-lite"/>
    </source>
</evidence>
<proteinExistence type="predicted"/>
<name>B4UUH7_9VIRU</name>
<reference evidence="2" key="1">
    <citation type="submission" date="2006-07" db="EMBL/GenBank/DDBJ databases">
        <title>Molecular characterization, variability and PCR based detection of Badnavirus infecting black pepper (Piper nigrum) in India.</title>
        <authorList>
            <person name="Hareesh P.S."/>
            <person name="Bhat A.I."/>
        </authorList>
    </citation>
    <scope>NUCLEOTIDE SEQUENCE</scope>
</reference>
<dbReference type="EMBL" id="DQ836228">
    <property type="protein sequence ID" value="ABI30238.1"/>
    <property type="molecule type" value="Genomic_DNA"/>
</dbReference>
<protein>
    <submittedName>
        <fullName evidence="2">Uncharacterized protein</fullName>
    </submittedName>
</protein>
<feature type="non-terminal residue" evidence="2">
    <location>
        <position position="1"/>
    </location>
</feature>
<organism evidence="2">
    <name type="scientific">Piper yellow mottle virus</name>
    <dbReference type="NCBI Taxonomy" id="262957"/>
    <lineage>
        <taxon>Viruses</taxon>
        <taxon>Riboviria</taxon>
        <taxon>Pararnavirae</taxon>
        <taxon>Artverviricota</taxon>
        <taxon>Revtraviricetes</taxon>
        <taxon>Ortervirales</taxon>
        <taxon>Caulimoviridae</taxon>
        <taxon>Badnavirus</taxon>
        <taxon>Badnavirus maculapiperis</taxon>
    </lineage>
</organism>
<evidence type="ECO:0000313" key="2">
    <source>
        <dbReference type="EMBL" id="ABI30238.1"/>
    </source>
</evidence>